<feature type="non-terminal residue" evidence="2">
    <location>
        <position position="92"/>
    </location>
</feature>
<reference evidence="2" key="2">
    <citation type="submission" date="2023-06" db="EMBL/GenBank/DDBJ databases">
        <title>Genome assembly of Pristionchus species.</title>
        <authorList>
            <person name="Yoshida K."/>
            <person name="Sommer R.J."/>
        </authorList>
    </citation>
    <scope>NUCLEOTIDE SEQUENCE</scope>
    <source>
        <strain evidence="2">RS5460</strain>
    </source>
</reference>
<dbReference type="Proteomes" id="UP001328107">
    <property type="component" value="Unassembled WGS sequence"/>
</dbReference>
<sequence length="92" mass="10387">NNRLNVFFQGFWAGVHVFKKSLGNVRSIYLSNHVDHDNAEMALKLPNSNLAPPTFNAFQNFLFGEKKDHIYLVEFSSFPIGTDISMAAVLRA</sequence>
<protein>
    <submittedName>
        <fullName evidence="2">Uncharacterized protein</fullName>
    </submittedName>
</protein>
<gene>
    <name evidence="1" type="ORF">PMAYCL1PPCAC_09382</name>
    <name evidence="2" type="ORF">PMAYCL1PPCAC_09383</name>
</gene>
<accession>A0AAN4ZDI8</accession>
<proteinExistence type="predicted"/>
<organism evidence="2 3">
    <name type="scientific">Pristionchus mayeri</name>
    <dbReference type="NCBI Taxonomy" id="1317129"/>
    <lineage>
        <taxon>Eukaryota</taxon>
        <taxon>Metazoa</taxon>
        <taxon>Ecdysozoa</taxon>
        <taxon>Nematoda</taxon>
        <taxon>Chromadorea</taxon>
        <taxon>Rhabditida</taxon>
        <taxon>Rhabditina</taxon>
        <taxon>Diplogasteromorpha</taxon>
        <taxon>Diplogasteroidea</taxon>
        <taxon>Neodiplogasteridae</taxon>
        <taxon>Pristionchus</taxon>
    </lineage>
</organism>
<evidence type="ECO:0000313" key="1">
    <source>
        <dbReference type="EMBL" id="GMR39187.1"/>
    </source>
</evidence>
<name>A0AAN4ZDI8_9BILA</name>
<evidence type="ECO:0000313" key="3">
    <source>
        <dbReference type="Proteomes" id="UP001328107"/>
    </source>
</evidence>
<dbReference type="AlphaFoldDB" id="A0AAN4ZDI8"/>
<dbReference type="EMBL" id="BTRK01000002">
    <property type="protein sequence ID" value="GMR39187.1"/>
    <property type="molecule type" value="Genomic_DNA"/>
</dbReference>
<dbReference type="EMBL" id="BTRK01000002">
    <property type="protein sequence ID" value="GMR39188.1"/>
    <property type="molecule type" value="Genomic_DNA"/>
</dbReference>
<evidence type="ECO:0000313" key="2">
    <source>
        <dbReference type="EMBL" id="GMR39188.1"/>
    </source>
</evidence>
<keyword evidence="3" id="KW-1185">Reference proteome</keyword>
<reference evidence="3" key="1">
    <citation type="submission" date="2022-10" db="EMBL/GenBank/DDBJ databases">
        <title>Genome assembly of Pristionchus species.</title>
        <authorList>
            <person name="Yoshida K."/>
            <person name="Sommer R.J."/>
        </authorList>
    </citation>
    <scope>NUCLEOTIDE SEQUENCE [LARGE SCALE GENOMIC DNA]</scope>
    <source>
        <strain evidence="1 3">RS5460</strain>
    </source>
</reference>
<feature type="non-terminal residue" evidence="2">
    <location>
        <position position="1"/>
    </location>
</feature>
<comment type="caution">
    <text evidence="2">The sequence shown here is derived from an EMBL/GenBank/DDBJ whole genome shotgun (WGS) entry which is preliminary data.</text>
</comment>